<evidence type="ECO:0000256" key="1">
    <source>
        <dbReference type="ARBA" id="ARBA00004651"/>
    </source>
</evidence>
<dbReference type="EMBL" id="CP000510">
    <property type="protein sequence ID" value="ABM03720.1"/>
    <property type="molecule type" value="Genomic_DNA"/>
</dbReference>
<dbReference type="Pfam" id="PF00892">
    <property type="entry name" value="EamA"/>
    <property type="match status" value="1"/>
</dbReference>
<keyword evidence="5 6" id="KW-0472">Membrane</keyword>
<dbReference type="InterPro" id="IPR000620">
    <property type="entry name" value="EamA_dom"/>
</dbReference>
<feature type="transmembrane region" description="Helical" evidence="6">
    <location>
        <begin position="122"/>
        <end position="138"/>
    </location>
</feature>
<dbReference type="HOGENOM" id="CLU_058959_1_1_6"/>
<evidence type="ECO:0000259" key="7">
    <source>
        <dbReference type="Pfam" id="PF00892"/>
    </source>
</evidence>
<feature type="domain" description="EamA" evidence="7">
    <location>
        <begin position="160"/>
        <end position="286"/>
    </location>
</feature>
<organism evidence="8 9">
    <name type="scientific">Psychromonas ingrahamii (strain DSM 17664 / CCUG 51855 / 37)</name>
    <dbReference type="NCBI Taxonomy" id="357804"/>
    <lineage>
        <taxon>Bacteria</taxon>
        <taxon>Pseudomonadati</taxon>
        <taxon>Pseudomonadota</taxon>
        <taxon>Gammaproteobacteria</taxon>
        <taxon>Alteromonadales</taxon>
        <taxon>Psychromonadaceae</taxon>
        <taxon>Psychromonas</taxon>
    </lineage>
</organism>
<dbReference type="InterPro" id="IPR051258">
    <property type="entry name" value="Diverse_Substrate_Transporter"/>
</dbReference>
<feature type="transmembrane region" description="Helical" evidence="6">
    <location>
        <begin position="186"/>
        <end position="204"/>
    </location>
</feature>
<dbReference type="GO" id="GO:0005886">
    <property type="term" value="C:plasma membrane"/>
    <property type="evidence" value="ECO:0007669"/>
    <property type="project" value="UniProtKB-SubCell"/>
</dbReference>
<evidence type="ECO:0000256" key="2">
    <source>
        <dbReference type="ARBA" id="ARBA00022475"/>
    </source>
</evidence>
<reference evidence="8 9" key="1">
    <citation type="submission" date="2007-01" db="EMBL/GenBank/DDBJ databases">
        <title>Complete sequence of Psychromonas ingrahamii 37.</title>
        <authorList>
            <consortium name="US DOE Joint Genome Institute"/>
            <person name="Copeland A."/>
            <person name="Lucas S."/>
            <person name="Lapidus A."/>
            <person name="Barry K."/>
            <person name="Detter J.C."/>
            <person name="Glavina del Rio T."/>
            <person name="Hammon N."/>
            <person name="Israni S."/>
            <person name="Dalin E."/>
            <person name="Tice H."/>
            <person name="Pitluck S."/>
            <person name="Thompson L.S."/>
            <person name="Brettin T."/>
            <person name="Bruce D."/>
            <person name="Han C."/>
            <person name="Tapia R."/>
            <person name="Schmutz J."/>
            <person name="Larimer F."/>
            <person name="Land M."/>
            <person name="Hauser L."/>
            <person name="Kyrpides N."/>
            <person name="Ivanova N."/>
            <person name="Staley J."/>
            <person name="Richardson P."/>
        </authorList>
    </citation>
    <scope>NUCLEOTIDE SEQUENCE [LARGE SCALE GENOMIC DNA]</scope>
    <source>
        <strain evidence="8 9">37</strain>
    </source>
</reference>
<dbReference type="eggNOG" id="COG0697">
    <property type="taxonomic scope" value="Bacteria"/>
</dbReference>
<dbReference type="Proteomes" id="UP000000639">
    <property type="component" value="Chromosome"/>
</dbReference>
<dbReference type="KEGG" id="pin:Ping_1951"/>
<feature type="transmembrane region" description="Helical" evidence="6">
    <location>
        <begin position="273"/>
        <end position="291"/>
    </location>
</feature>
<evidence type="ECO:0000256" key="6">
    <source>
        <dbReference type="SAM" id="Phobius"/>
    </source>
</evidence>
<feature type="transmembrane region" description="Helical" evidence="6">
    <location>
        <begin position="33"/>
        <end position="53"/>
    </location>
</feature>
<evidence type="ECO:0000256" key="3">
    <source>
        <dbReference type="ARBA" id="ARBA00022692"/>
    </source>
</evidence>
<dbReference type="OrthoDB" id="7065924at2"/>
<sequence length="308" mass="33304">MNNIHKCTIAGCLAILIWSTTVGLVRNVAEQLGPIGGAAMIYSVSAVFLLVFLGAPRFKVFSLKYLLIGGTLFVSYEICLSLALGMANNRIQAVEMGVINYLWPSLVVLLAVFTSKKPVDKRLYPAIALSFFGVAWTVSGDGGLSISQLAGNIATNPLSYSMALGGAFIWAFYCNITKRLANGRNAITWFFIATAIALWITYFMSNEPAIAFTSGAAVDLLITGVAMGSGYALWNIGIIGGNMMLLATLSYFTPLLSTFFSALILNIELTATFWQGVVMVTIASLLCWWFTREKPSPAVDVTRPIKVE</sequence>
<feature type="transmembrane region" description="Helical" evidence="6">
    <location>
        <begin position="98"/>
        <end position="115"/>
    </location>
</feature>
<proteinExistence type="predicted"/>
<dbReference type="PANTHER" id="PTHR42920">
    <property type="entry name" value="OS03G0707200 PROTEIN-RELATED"/>
    <property type="match status" value="1"/>
</dbReference>
<comment type="subcellular location">
    <subcellularLocation>
        <location evidence="1">Cell membrane</location>
        <topology evidence="1">Multi-pass membrane protein</topology>
    </subcellularLocation>
</comment>
<keyword evidence="4 6" id="KW-1133">Transmembrane helix</keyword>
<keyword evidence="2" id="KW-1003">Cell membrane</keyword>
<feature type="transmembrane region" description="Helical" evidence="6">
    <location>
        <begin position="245"/>
        <end position="267"/>
    </location>
</feature>
<evidence type="ECO:0000256" key="4">
    <source>
        <dbReference type="ARBA" id="ARBA00022989"/>
    </source>
</evidence>
<feature type="transmembrane region" description="Helical" evidence="6">
    <location>
        <begin position="65"/>
        <end position="86"/>
    </location>
</feature>
<dbReference type="AlphaFoldDB" id="A1SW55"/>
<gene>
    <name evidence="8" type="ordered locus">Ping_1951</name>
</gene>
<evidence type="ECO:0000256" key="5">
    <source>
        <dbReference type="ARBA" id="ARBA00023136"/>
    </source>
</evidence>
<feature type="transmembrane region" description="Helical" evidence="6">
    <location>
        <begin position="210"/>
        <end position="233"/>
    </location>
</feature>
<evidence type="ECO:0000313" key="9">
    <source>
        <dbReference type="Proteomes" id="UP000000639"/>
    </source>
</evidence>
<keyword evidence="3 6" id="KW-0812">Transmembrane</keyword>
<dbReference type="RefSeq" id="WP_011770280.1">
    <property type="nucleotide sequence ID" value="NC_008709.1"/>
</dbReference>
<evidence type="ECO:0000313" key="8">
    <source>
        <dbReference type="EMBL" id="ABM03720.1"/>
    </source>
</evidence>
<dbReference type="SUPFAM" id="SSF103481">
    <property type="entry name" value="Multidrug resistance efflux transporter EmrE"/>
    <property type="match status" value="1"/>
</dbReference>
<dbReference type="STRING" id="357804.Ping_1951"/>
<keyword evidence="9" id="KW-1185">Reference proteome</keyword>
<dbReference type="NCBIfam" id="NF008676">
    <property type="entry name" value="PRK11689.1"/>
    <property type="match status" value="1"/>
</dbReference>
<dbReference type="PANTHER" id="PTHR42920:SF24">
    <property type="entry name" value="AROMATIC AMINO ACID EXPORTER YDDG"/>
    <property type="match status" value="1"/>
</dbReference>
<dbReference type="InterPro" id="IPR037185">
    <property type="entry name" value="EmrE-like"/>
</dbReference>
<feature type="transmembrane region" description="Helical" evidence="6">
    <location>
        <begin position="158"/>
        <end position="174"/>
    </location>
</feature>
<accession>A1SW55</accession>
<protein>
    <submittedName>
        <fullName evidence="8">Methyl viologen efflux pump</fullName>
    </submittedName>
</protein>
<name>A1SW55_PSYIN</name>